<keyword evidence="3" id="KW-1185">Reference proteome</keyword>
<name>A0A0P7A2C6_9FLAO</name>
<gene>
    <name evidence="2" type="ORF">I595_3104</name>
</gene>
<evidence type="ECO:0000256" key="1">
    <source>
        <dbReference type="SAM" id="SignalP"/>
    </source>
</evidence>
<keyword evidence="1" id="KW-0732">Signal</keyword>
<evidence type="ECO:0000313" key="2">
    <source>
        <dbReference type="EMBL" id="KPM30610.1"/>
    </source>
</evidence>
<evidence type="ECO:0008006" key="4">
    <source>
        <dbReference type="Google" id="ProtNLM"/>
    </source>
</evidence>
<accession>A0A0P7A2C6</accession>
<comment type="caution">
    <text evidence="2">The sequence shown here is derived from an EMBL/GenBank/DDBJ whole genome shotgun (WGS) entry which is preliminary data.</text>
</comment>
<dbReference type="OrthoDB" id="883248at2"/>
<sequence length="191" mass="21730">MKKLSIVGMIFLLFATAHAQRMKEKGFGLIHLERHQVTLGTGFRYELGLFKNVSASTSLTPGVAFYQEGYTGGLAWNTRVRYYHNIEERLDINKNVIGNSADYLALGRSVFWGPLQLSQNLRNDNQFAIEFFGGLYGLQRTYRNGFNFNAEVGFGYYQGDTVSDGYGPMLNFTLGWVLTKRKKKDNYFNGN</sequence>
<feature type="signal peptide" evidence="1">
    <location>
        <begin position="1"/>
        <end position="19"/>
    </location>
</feature>
<dbReference type="Proteomes" id="UP000050280">
    <property type="component" value="Unassembled WGS sequence"/>
</dbReference>
<feature type="chain" id="PRO_5006134609" description="Secreted protein" evidence="1">
    <location>
        <begin position="20"/>
        <end position="191"/>
    </location>
</feature>
<evidence type="ECO:0000313" key="3">
    <source>
        <dbReference type="Proteomes" id="UP000050280"/>
    </source>
</evidence>
<dbReference type="STRING" id="1300341.I595_3104"/>
<dbReference type="RefSeq" id="WP_054560109.1">
    <property type="nucleotide sequence ID" value="NZ_LDJX01000007.1"/>
</dbReference>
<proteinExistence type="predicted"/>
<organism evidence="2 3">
    <name type="scientific">Croceitalea dokdonensis DOKDO 023</name>
    <dbReference type="NCBI Taxonomy" id="1300341"/>
    <lineage>
        <taxon>Bacteria</taxon>
        <taxon>Pseudomonadati</taxon>
        <taxon>Bacteroidota</taxon>
        <taxon>Flavobacteriia</taxon>
        <taxon>Flavobacteriales</taxon>
        <taxon>Flavobacteriaceae</taxon>
        <taxon>Croceitalea</taxon>
    </lineage>
</organism>
<dbReference type="EMBL" id="LDJX01000007">
    <property type="protein sequence ID" value="KPM30610.1"/>
    <property type="molecule type" value="Genomic_DNA"/>
</dbReference>
<reference evidence="2 3" key="1">
    <citation type="submission" date="2015-09" db="EMBL/GenBank/DDBJ databases">
        <title>Genome sequence of the marine flavobacterium Croceitalea dokdonensis DOKDO 023 that contains proton- and sodium-pumping rhodopsins.</title>
        <authorList>
            <person name="Kwon S.-K."/>
            <person name="Lee H.K."/>
            <person name="Kwak M.-J."/>
            <person name="Kim J.F."/>
        </authorList>
    </citation>
    <scope>NUCLEOTIDE SEQUENCE [LARGE SCALE GENOMIC DNA]</scope>
    <source>
        <strain evidence="2 3">DOKDO 023</strain>
    </source>
</reference>
<protein>
    <recommendedName>
        <fullName evidence="4">Secreted protein</fullName>
    </recommendedName>
</protein>
<dbReference type="AlphaFoldDB" id="A0A0P7A2C6"/>